<dbReference type="Gene3D" id="2.130.10.10">
    <property type="entry name" value="YVTN repeat-like/Quinoprotein amine dehydrogenase"/>
    <property type="match status" value="1"/>
</dbReference>
<feature type="domain" description="Lambda-carrageenase beta-propeller" evidence="3">
    <location>
        <begin position="51"/>
        <end position="161"/>
    </location>
</feature>
<name>A0A5D0HQR4_9FLAO</name>
<dbReference type="SUPFAM" id="SSF50998">
    <property type="entry name" value="Quinoprotein alcohol dehydrogenase-like"/>
    <property type="match status" value="1"/>
</dbReference>
<evidence type="ECO:0000259" key="1">
    <source>
        <dbReference type="Pfam" id="PF25290"/>
    </source>
</evidence>
<feature type="domain" description="Lambda-carrageenase C-terminal" evidence="2">
    <location>
        <begin position="816"/>
        <end position="886"/>
    </location>
</feature>
<dbReference type="EMBL" id="VSDQ01000718">
    <property type="protein sequence ID" value="TYA71722.1"/>
    <property type="molecule type" value="Genomic_DNA"/>
</dbReference>
<dbReference type="Pfam" id="PF25292">
    <property type="entry name" value="Beta-prop_CGLA"/>
    <property type="match status" value="1"/>
</dbReference>
<accession>A0A5D0HQR4</accession>
<dbReference type="AlphaFoldDB" id="A0A5D0HQR4"/>
<evidence type="ECO:0008006" key="6">
    <source>
        <dbReference type="Google" id="ProtNLM"/>
    </source>
</evidence>
<feature type="domain" description="Lambda-carrageenase middle" evidence="1">
    <location>
        <begin position="438"/>
        <end position="789"/>
    </location>
</feature>
<evidence type="ECO:0000259" key="2">
    <source>
        <dbReference type="Pfam" id="PF25291"/>
    </source>
</evidence>
<dbReference type="InterPro" id="IPR057422">
    <property type="entry name" value="CGLA_C"/>
</dbReference>
<protein>
    <recommendedName>
        <fullName evidence="6">PQQ-binding-like beta-propeller repeat protein</fullName>
    </recommendedName>
</protein>
<gene>
    <name evidence="4" type="ORF">FUA24_19390</name>
</gene>
<dbReference type="Pfam" id="PF25291">
    <property type="entry name" value="CGLA_C"/>
    <property type="match status" value="1"/>
</dbReference>
<dbReference type="Proteomes" id="UP000323930">
    <property type="component" value="Unassembled WGS sequence"/>
</dbReference>
<proteinExistence type="predicted"/>
<dbReference type="RefSeq" id="WP_148544708.1">
    <property type="nucleotide sequence ID" value="NZ_VSDQ01000718.1"/>
</dbReference>
<keyword evidence="5" id="KW-1185">Reference proteome</keyword>
<evidence type="ECO:0000313" key="4">
    <source>
        <dbReference type="EMBL" id="TYA71722.1"/>
    </source>
</evidence>
<evidence type="ECO:0000259" key="3">
    <source>
        <dbReference type="Pfam" id="PF25292"/>
    </source>
</evidence>
<sequence length="888" mass="100222">MKLIKRTGILLGCVLGLWNCKVSGQSFTTSGNGIRQSVIATVKGKSVMYISELDGAVSAYTTKGQELWRNPSDNPAVMYEIEAADITNDGNDELLAASANGTIYCWNHKGKLLWKYSPEHKVRFSEVAVVKNSGKIQVFAGGNDYKLYELNAQGELASTTKIKGVVRKIEAGNFIDKDKQSLFLMTYVHDKFRWEFFGFVDPDSKEKIKKLSTKDAPLKEMSKIMMTDFDVSDIDKNGKDDILIFGDVSWKPMFIVLDGDFGVVASHSGSKKDIQRYAHSQGASLLPVKDQIVMRTGSLLYLCDLNGNLIEKVGTKYKDDTYSELAFDKRNKTLFAAGDLGGGNAVYPYNLNNEKWFNTTHEKIGRYKEVQDNLKDLYADALRFKMPDYQKKSDKPWMMITKHTLPKDVKRLNGNAIVFIDNKGTWSENTNRDDLVAKMGKVALKKDRRKKYNLTREEIVAKAKSFEDKNEPFVIWAGHGNDPFYTRIETLEAILKVAPNTCYGFIYAEMDNVKDPRVVHFVEEYVPRLAKAIRVNNKAKLYFRYKNMFWALTNKLSPWKELFFSGEFNDILVPASEDTSSRTQDVNLAGRVGMLSGGYIDDFAMRLIDDNPTGWRPLSPGGQRTISPYLRQGTLMASYGARVAINFDGIFLEEPGMEVLYALMKSGVLPLVEKEDIQSIGSWHLIQNADEHLIHSVDTHHNMNQYKADDDNAVFSVAQMHWAGASVPEHDYSKIALGVDYRWTNYMPKIPNGMTPIAPVELSKALDSKHVGYTISDGKHGIIDNKKVEAKVFGKEMKSVVNQGAEKLQILVEGASWSAIRLDDNHTRLILIDPGYLDPQERNVVVKFQNRKPKQVTDILKKEELPISKESIQLKVPAGSMRFIDVAY</sequence>
<dbReference type="InterPro" id="IPR057420">
    <property type="entry name" value="Beta-prop_CGLA"/>
</dbReference>
<dbReference type="InterPro" id="IPR011047">
    <property type="entry name" value="Quinoprotein_ADH-like_sf"/>
</dbReference>
<organism evidence="4 5">
    <name type="scientific">Seonamhaeicola marinus</name>
    <dbReference type="NCBI Taxonomy" id="1912246"/>
    <lineage>
        <taxon>Bacteria</taxon>
        <taxon>Pseudomonadati</taxon>
        <taxon>Bacteroidota</taxon>
        <taxon>Flavobacteriia</taxon>
        <taxon>Flavobacteriales</taxon>
        <taxon>Flavobacteriaceae</taxon>
    </lineage>
</organism>
<evidence type="ECO:0000313" key="5">
    <source>
        <dbReference type="Proteomes" id="UP000323930"/>
    </source>
</evidence>
<comment type="caution">
    <text evidence="4">The sequence shown here is derived from an EMBL/GenBank/DDBJ whole genome shotgun (WGS) entry which is preliminary data.</text>
</comment>
<dbReference type="Pfam" id="PF25290">
    <property type="entry name" value="CGLA_M"/>
    <property type="match status" value="1"/>
</dbReference>
<dbReference type="InterPro" id="IPR015943">
    <property type="entry name" value="WD40/YVTN_repeat-like_dom_sf"/>
</dbReference>
<dbReference type="InterPro" id="IPR057421">
    <property type="entry name" value="CGLA_M"/>
</dbReference>
<reference evidence="4 5" key="1">
    <citation type="submission" date="2019-08" db="EMBL/GenBank/DDBJ databases">
        <title>Seonamhaeicola sediminis sp. nov., isolated from marine sediment.</title>
        <authorList>
            <person name="Cao W.R."/>
        </authorList>
    </citation>
    <scope>NUCLEOTIDE SEQUENCE [LARGE SCALE GENOMIC DNA]</scope>
    <source>
        <strain evidence="4 5">B011</strain>
    </source>
</reference>
<dbReference type="OrthoDB" id="972537at2"/>